<comment type="caution">
    <text evidence="3">The sequence shown here is derived from an EMBL/GenBank/DDBJ whole genome shotgun (WGS) entry which is preliminary data.</text>
</comment>
<sequence>MPVSPLMSRSRQPRRRVAAAVLLALAGAALAPVALAQPAAWPSKPVKVIVPFAPGGPPDVVARLVAPKLGELLGQPIVIDNRGGAGGNIGTQAVAKSPADGYTVLMTSSAFAVNANFPESGYSAEKDFVAVNLVAQQPNVILAHPSVPAKTLPELLAYAKDRKLAFATPGSGTTPHLTGENLFNVVSKLGLPAAHFRGAGPAVAALLGGEPPIGSAALAAPMQNIKAGKLHAIAVSSAKRQPLLPDVPTLAELGYPDMLDYTWVGVFVPAGTPPAIVTRLDDALQRVLKDPEIRQRIQAVAFEIVGDPPARTTEYVKAEVVRWGNLVHKIGIKPE</sequence>
<protein>
    <submittedName>
        <fullName evidence="3">Tripartite tricarboxylate transporter substrate binding protein</fullName>
    </submittedName>
</protein>
<name>A0A6N8IRN3_9BURK</name>
<dbReference type="Proteomes" id="UP000469385">
    <property type="component" value="Unassembled WGS sequence"/>
</dbReference>
<comment type="similarity">
    <text evidence="1">Belongs to the UPF0065 (bug) family.</text>
</comment>
<organism evidence="3 4">
    <name type="scientific">Ramlibacter pinisoli</name>
    <dbReference type="NCBI Taxonomy" id="2682844"/>
    <lineage>
        <taxon>Bacteria</taxon>
        <taxon>Pseudomonadati</taxon>
        <taxon>Pseudomonadota</taxon>
        <taxon>Betaproteobacteria</taxon>
        <taxon>Burkholderiales</taxon>
        <taxon>Comamonadaceae</taxon>
        <taxon>Ramlibacter</taxon>
    </lineage>
</organism>
<reference evidence="3 4" key="1">
    <citation type="submission" date="2019-12" db="EMBL/GenBank/DDBJ databases">
        <authorList>
            <person name="Huq M.A."/>
        </authorList>
    </citation>
    <scope>NUCLEOTIDE SEQUENCE [LARGE SCALE GENOMIC DNA]</scope>
    <source>
        <strain evidence="3 4">MAH-25</strain>
    </source>
</reference>
<dbReference type="AlphaFoldDB" id="A0A6N8IRN3"/>
<dbReference type="PANTHER" id="PTHR42928:SF5">
    <property type="entry name" value="BLR1237 PROTEIN"/>
    <property type="match status" value="1"/>
</dbReference>
<feature type="signal peptide" evidence="2">
    <location>
        <begin position="1"/>
        <end position="36"/>
    </location>
</feature>
<dbReference type="Pfam" id="PF03401">
    <property type="entry name" value="TctC"/>
    <property type="match status" value="1"/>
</dbReference>
<dbReference type="PIRSF" id="PIRSF017082">
    <property type="entry name" value="YflP"/>
    <property type="match status" value="1"/>
</dbReference>
<dbReference type="Gene3D" id="3.40.190.150">
    <property type="entry name" value="Bordetella uptake gene, domain 1"/>
    <property type="match status" value="1"/>
</dbReference>
<keyword evidence="2" id="KW-0732">Signal</keyword>
<evidence type="ECO:0000313" key="4">
    <source>
        <dbReference type="Proteomes" id="UP000469385"/>
    </source>
</evidence>
<dbReference type="EMBL" id="WSEL01000003">
    <property type="protein sequence ID" value="MVQ28533.1"/>
    <property type="molecule type" value="Genomic_DNA"/>
</dbReference>
<dbReference type="Gene3D" id="3.40.190.10">
    <property type="entry name" value="Periplasmic binding protein-like II"/>
    <property type="match status" value="1"/>
</dbReference>
<gene>
    <name evidence="3" type="ORF">GON04_03695</name>
</gene>
<evidence type="ECO:0000256" key="1">
    <source>
        <dbReference type="ARBA" id="ARBA00006987"/>
    </source>
</evidence>
<dbReference type="SUPFAM" id="SSF53850">
    <property type="entry name" value="Periplasmic binding protein-like II"/>
    <property type="match status" value="1"/>
</dbReference>
<evidence type="ECO:0000313" key="3">
    <source>
        <dbReference type="EMBL" id="MVQ28533.1"/>
    </source>
</evidence>
<dbReference type="PANTHER" id="PTHR42928">
    <property type="entry name" value="TRICARBOXYLATE-BINDING PROTEIN"/>
    <property type="match status" value="1"/>
</dbReference>
<proteinExistence type="inferred from homology"/>
<evidence type="ECO:0000256" key="2">
    <source>
        <dbReference type="SAM" id="SignalP"/>
    </source>
</evidence>
<dbReference type="InterPro" id="IPR042100">
    <property type="entry name" value="Bug_dom1"/>
</dbReference>
<dbReference type="InterPro" id="IPR005064">
    <property type="entry name" value="BUG"/>
</dbReference>
<accession>A0A6N8IRN3</accession>
<dbReference type="CDD" id="cd13578">
    <property type="entry name" value="PBP2_Bug27"/>
    <property type="match status" value="1"/>
</dbReference>
<keyword evidence="4" id="KW-1185">Reference proteome</keyword>
<feature type="chain" id="PRO_5027044471" evidence="2">
    <location>
        <begin position="37"/>
        <end position="335"/>
    </location>
</feature>